<dbReference type="RefSeq" id="WP_135784539.1">
    <property type="nucleotide sequence ID" value="NZ_SRRT01000002.1"/>
</dbReference>
<dbReference type="PROSITE" id="PS51201">
    <property type="entry name" value="RCK_N"/>
    <property type="match status" value="1"/>
</dbReference>
<evidence type="ECO:0000313" key="3">
    <source>
        <dbReference type="EMBL" id="TGN79192.1"/>
    </source>
</evidence>
<dbReference type="SUPFAM" id="SSF51735">
    <property type="entry name" value="NAD(P)-binding Rossmann-fold domains"/>
    <property type="match status" value="2"/>
</dbReference>
<comment type="caution">
    <text evidence="3">The sequence shown here is derived from an EMBL/GenBank/DDBJ whole genome shotgun (WGS) entry which is preliminary data.</text>
</comment>
<dbReference type="PANTHER" id="PTHR43833:SF11">
    <property type="entry name" value="VOLTAGE-GATED POTASSIUM CHANNEL KCH"/>
    <property type="match status" value="1"/>
</dbReference>
<evidence type="ECO:0000259" key="2">
    <source>
        <dbReference type="PROSITE" id="PS51201"/>
    </source>
</evidence>
<organism evidence="3 4">
    <name type="scientific">Streptomyces bauhiniae</name>
    <dbReference type="NCBI Taxonomy" id="2340725"/>
    <lineage>
        <taxon>Bacteria</taxon>
        <taxon>Bacillati</taxon>
        <taxon>Actinomycetota</taxon>
        <taxon>Actinomycetes</taxon>
        <taxon>Kitasatosporales</taxon>
        <taxon>Streptomycetaceae</taxon>
        <taxon>Streptomyces</taxon>
    </lineage>
</organism>
<dbReference type="GeneID" id="95447136"/>
<name>A0A4Z1DA70_9ACTN</name>
<keyword evidence="1" id="KW-0472">Membrane</keyword>
<dbReference type="InterPro" id="IPR050721">
    <property type="entry name" value="Trk_Ktr_HKT_K-transport"/>
</dbReference>
<dbReference type="Proteomes" id="UP000298159">
    <property type="component" value="Unassembled WGS sequence"/>
</dbReference>
<dbReference type="PANTHER" id="PTHR43833">
    <property type="entry name" value="POTASSIUM CHANNEL PROTEIN 2-RELATED-RELATED"/>
    <property type="match status" value="1"/>
</dbReference>
<proteinExistence type="predicted"/>
<dbReference type="Pfam" id="PF02254">
    <property type="entry name" value="TrkA_N"/>
    <property type="match status" value="1"/>
</dbReference>
<evidence type="ECO:0000313" key="4">
    <source>
        <dbReference type="Proteomes" id="UP000298159"/>
    </source>
</evidence>
<feature type="transmembrane region" description="Helical" evidence="1">
    <location>
        <begin position="173"/>
        <end position="194"/>
    </location>
</feature>
<keyword evidence="4" id="KW-1185">Reference proteome</keyword>
<keyword evidence="1" id="KW-1133">Transmembrane helix</keyword>
<evidence type="ECO:0000256" key="1">
    <source>
        <dbReference type="SAM" id="Phobius"/>
    </source>
</evidence>
<dbReference type="AlphaFoldDB" id="A0A4Z1DA70"/>
<dbReference type="Gene3D" id="3.40.50.720">
    <property type="entry name" value="NAD(P)-binding Rossmann-like Domain"/>
    <property type="match status" value="2"/>
</dbReference>
<dbReference type="InterPro" id="IPR003148">
    <property type="entry name" value="RCK_N"/>
</dbReference>
<sequence length="451" mass="47612">MNPEHRPYVVIGGTNLARRVCATLQDRGRAVAHLTAPGDAELRAALRESPEGVAILLHDDVAALRYALAVAHLAPDAPIVATVFDRTVSDELERLLPQCDATSPAELAAPALAGPCTDAGNLALRRCGDGVRAVRIRGELPCGEQWLPDRRGPWRRLEKLAAQLRPHDAGARLLLFGLCGILTVLLADWSWMFAHGHPPAEAFFHAARVVAGVGPATAGEDETGYQIASGLAMLATLVFSALFTAGVIERMLGPKLIGLIGPRTLPRSGHVIVVGMGQVGMRLCTELQALGIPVVGVERDPHVTTARLARSLGIPVMTGHGGDRAVLERLRLRHARALAAVGSDDLDNIAVAIAAHGISPATRIVVRAGEHEAIAETRSLLPMGTVRDVTSLAAAYVLARLLGEPVTGVVAHENGICLETAEETFVPWPLTARERCAHVQGDTAAAAAPSW</sequence>
<dbReference type="InterPro" id="IPR036291">
    <property type="entry name" value="NAD(P)-bd_dom_sf"/>
</dbReference>
<accession>A0A4Z1DA70</accession>
<feature type="domain" description="RCK N-terminal" evidence="2">
    <location>
        <begin position="268"/>
        <end position="390"/>
    </location>
</feature>
<reference evidence="3 4" key="1">
    <citation type="submission" date="2019-04" db="EMBL/GenBank/DDBJ databases">
        <title>Streptomyces sp. nov. Bv016 isolated from bark of Buahinia variegata.</title>
        <authorList>
            <person name="Kanchanasin P."/>
            <person name="Tanasupawat S."/>
            <person name="Yuki M."/>
            <person name="Kudo T."/>
        </authorList>
    </citation>
    <scope>NUCLEOTIDE SEQUENCE [LARGE SCALE GENOMIC DNA]</scope>
    <source>
        <strain evidence="3 4">Bv016</strain>
    </source>
</reference>
<gene>
    <name evidence="3" type="ORF">E5083_05950</name>
</gene>
<protein>
    <submittedName>
        <fullName evidence="3">Portal protein</fullName>
    </submittedName>
</protein>
<dbReference type="GO" id="GO:0006813">
    <property type="term" value="P:potassium ion transport"/>
    <property type="evidence" value="ECO:0007669"/>
    <property type="project" value="InterPro"/>
</dbReference>
<keyword evidence="1" id="KW-0812">Transmembrane</keyword>
<dbReference type="EMBL" id="SRRT01000002">
    <property type="protein sequence ID" value="TGN79192.1"/>
    <property type="molecule type" value="Genomic_DNA"/>
</dbReference>
<feature type="transmembrane region" description="Helical" evidence="1">
    <location>
        <begin position="227"/>
        <end position="248"/>
    </location>
</feature>